<dbReference type="AlphaFoldDB" id="A0A9E2BH16"/>
<dbReference type="Pfam" id="PF02591">
    <property type="entry name" value="Zn_ribbon_9"/>
    <property type="match status" value="1"/>
</dbReference>
<evidence type="ECO:0008006" key="5">
    <source>
        <dbReference type="Google" id="ProtNLM"/>
    </source>
</evidence>
<dbReference type="Proteomes" id="UP000811545">
    <property type="component" value="Unassembled WGS sequence"/>
</dbReference>
<dbReference type="Pfam" id="PF24481">
    <property type="entry name" value="CT398_CC"/>
    <property type="match status" value="1"/>
</dbReference>
<dbReference type="InterPro" id="IPR056003">
    <property type="entry name" value="CT398_CC_hairpin"/>
</dbReference>
<evidence type="ECO:0000313" key="4">
    <source>
        <dbReference type="Proteomes" id="UP000811545"/>
    </source>
</evidence>
<accession>A0A9E2BH16</accession>
<dbReference type="Gene3D" id="1.10.287.1490">
    <property type="match status" value="1"/>
</dbReference>
<evidence type="ECO:0000259" key="2">
    <source>
        <dbReference type="Pfam" id="PF24481"/>
    </source>
</evidence>
<feature type="domain" description="CT398-like coiled coil hairpin" evidence="2">
    <location>
        <begin position="40"/>
        <end position="144"/>
    </location>
</feature>
<sequence>MPILDDLIELQKLEGIKTINLNKKDEISYIIKKISLKKTAKVKEIDNIKEEIHINEVELKDLDLSVESIRVKIKQNEAVLFSGKITSAKEVAFKSQEITNMKKHISEMEDKSLLLMETMETQQTQKKVKEQELNSINTELTTQESLLPSLIYNDEELITDLKEKIPQDILREFYYLFKDKGGYAVVSLKDNLYCGGCGVNVPGKSQLLIQKRELVRCESCHRFLYNYR</sequence>
<comment type="caution">
    <text evidence="3">The sequence shown here is derived from an EMBL/GenBank/DDBJ whole genome shotgun (WGS) entry which is preliminary data.</text>
</comment>
<evidence type="ECO:0000313" key="3">
    <source>
        <dbReference type="EMBL" id="MBT9144441.1"/>
    </source>
</evidence>
<name>A0A9E2BH16_PSYF1</name>
<dbReference type="EMBL" id="QLTW01000008">
    <property type="protein sequence ID" value="MBT9144441.1"/>
    <property type="molecule type" value="Genomic_DNA"/>
</dbReference>
<feature type="domain" description="C4-type zinc ribbon" evidence="1">
    <location>
        <begin position="194"/>
        <end position="224"/>
    </location>
</feature>
<evidence type="ECO:0000259" key="1">
    <source>
        <dbReference type="Pfam" id="PF02591"/>
    </source>
</evidence>
<reference evidence="3 4" key="1">
    <citation type="journal article" date="2021" name="bioRxiv">
        <title>Unique metabolic strategies in Hadean analogues reveal hints for primordial physiology.</title>
        <authorList>
            <person name="Nobu M.K."/>
            <person name="Nakai R."/>
            <person name="Tamazawa S."/>
            <person name="Mori H."/>
            <person name="Toyoda A."/>
            <person name="Ijiri A."/>
            <person name="Suzuki S."/>
            <person name="Kurokawa K."/>
            <person name="Kamagata Y."/>
            <person name="Tamaki H."/>
        </authorList>
    </citation>
    <scope>NUCLEOTIDE SEQUENCE [LARGE SCALE GENOMIC DNA]</scope>
    <source>
        <strain evidence="3">BS525</strain>
    </source>
</reference>
<gene>
    <name evidence="3" type="ORF">DDT42_00282</name>
</gene>
<dbReference type="InterPro" id="IPR003743">
    <property type="entry name" value="Zf-RING_7"/>
</dbReference>
<organism evidence="3 4">
    <name type="scientific">Psychracetigena formicireducens</name>
    <dbReference type="NCBI Taxonomy" id="2986056"/>
    <lineage>
        <taxon>Bacteria</taxon>
        <taxon>Bacillati</taxon>
        <taxon>Candidatus Lithacetigenota</taxon>
        <taxon>Candidatus Psychracetigena</taxon>
    </lineage>
</organism>
<proteinExistence type="predicted"/>
<protein>
    <recommendedName>
        <fullName evidence="5">C4-type zinc ribbon domain-containing protein</fullName>
    </recommendedName>
</protein>